<organism evidence="1 2">
    <name type="scientific">Dunaliella salina</name>
    <name type="common">Green alga</name>
    <name type="synonym">Protococcus salinus</name>
    <dbReference type="NCBI Taxonomy" id="3046"/>
    <lineage>
        <taxon>Eukaryota</taxon>
        <taxon>Viridiplantae</taxon>
        <taxon>Chlorophyta</taxon>
        <taxon>core chlorophytes</taxon>
        <taxon>Chlorophyceae</taxon>
        <taxon>CS clade</taxon>
        <taxon>Chlamydomonadales</taxon>
        <taxon>Dunaliellaceae</taxon>
        <taxon>Dunaliella</taxon>
    </lineage>
</organism>
<keyword evidence="2" id="KW-1185">Reference proteome</keyword>
<dbReference type="Proteomes" id="UP000815325">
    <property type="component" value="Unassembled WGS sequence"/>
</dbReference>
<evidence type="ECO:0000313" key="1">
    <source>
        <dbReference type="EMBL" id="KAF5829989.1"/>
    </source>
</evidence>
<proteinExistence type="predicted"/>
<dbReference type="EMBL" id="MU070092">
    <property type="protein sequence ID" value="KAF5829989.1"/>
    <property type="molecule type" value="Genomic_DNA"/>
</dbReference>
<evidence type="ECO:0008006" key="3">
    <source>
        <dbReference type="Google" id="ProtNLM"/>
    </source>
</evidence>
<evidence type="ECO:0000313" key="2">
    <source>
        <dbReference type="Proteomes" id="UP000815325"/>
    </source>
</evidence>
<gene>
    <name evidence="1" type="ORF">DUNSADRAFT_15197</name>
</gene>
<accession>A0ABQ7G5Y9</accession>
<comment type="caution">
    <text evidence="1">The sequence shown here is derived from an EMBL/GenBank/DDBJ whole genome shotgun (WGS) entry which is preliminary data.</text>
</comment>
<protein>
    <recommendedName>
        <fullName evidence="3">Encoded protein</fullName>
    </recommendedName>
</protein>
<sequence>MLAEGLRCKKTDPQSGHFGERWEHLQLSNDQLRCLAAINNQVSDGATDGLIPVLTVQSVLSLILYFKNLSNVASSVQQASAPKLDQLKQFYVRAEGAQQLTPEQVYAVANQLGIAKSIVGKVLAVGRMTDSPGIDVDKFLFLLLVMTCDNFRAVLSQLFSLFGQNIESSRFHLFISYLAPDMDPDITSQFLIDLEQQLGERGAITYEEAVQLPVIQSKL</sequence>
<reference evidence="1" key="1">
    <citation type="submission" date="2017-08" db="EMBL/GenBank/DDBJ databases">
        <authorList>
            <person name="Polle J.E."/>
            <person name="Barry K."/>
            <person name="Cushman J."/>
            <person name="Schmutz J."/>
            <person name="Tran D."/>
            <person name="Hathwaick L.T."/>
            <person name="Yim W.C."/>
            <person name="Jenkins J."/>
            <person name="Mckie-Krisberg Z.M."/>
            <person name="Prochnik S."/>
            <person name="Lindquist E."/>
            <person name="Dockter R.B."/>
            <person name="Adam C."/>
            <person name="Molina H."/>
            <person name="Bunkerborg J."/>
            <person name="Jin E."/>
            <person name="Buchheim M."/>
            <person name="Magnuson J."/>
        </authorList>
    </citation>
    <scope>NUCLEOTIDE SEQUENCE</scope>
    <source>
        <strain evidence="1">CCAP 19/18</strain>
    </source>
</reference>
<name>A0ABQ7G5Y9_DUNSA</name>